<keyword evidence="2" id="KW-0808">Transferase</keyword>
<evidence type="ECO:0000313" key="2">
    <source>
        <dbReference type="EMBL" id="GAK49092.1"/>
    </source>
</evidence>
<keyword evidence="3" id="KW-1185">Reference proteome</keyword>
<reference evidence="2" key="1">
    <citation type="journal article" date="2015" name="PeerJ">
        <title>First genomic representation of candidate bacterial phylum KSB3 points to enhanced environmental sensing as a trigger of wastewater bulking.</title>
        <authorList>
            <person name="Sekiguchi Y."/>
            <person name="Ohashi A."/>
            <person name="Parks D.H."/>
            <person name="Yamauchi T."/>
            <person name="Tyson G.W."/>
            <person name="Hugenholtz P."/>
        </authorList>
    </citation>
    <scope>NUCLEOTIDE SEQUENCE [LARGE SCALE GENOMIC DNA]</scope>
</reference>
<dbReference type="GO" id="GO:0016757">
    <property type="term" value="F:glycosyltransferase activity"/>
    <property type="evidence" value="ECO:0007669"/>
    <property type="project" value="InterPro"/>
</dbReference>
<dbReference type="HOGENOM" id="CLU_043949_0_0_0"/>
<dbReference type="PANTHER" id="PTHR12526:SF636">
    <property type="entry name" value="BLL3647 PROTEIN"/>
    <property type="match status" value="1"/>
</dbReference>
<dbReference type="STRING" id="1499966.U14_00310"/>
<dbReference type="Proteomes" id="UP000030700">
    <property type="component" value="Unassembled WGS sequence"/>
</dbReference>
<proteinExistence type="predicted"/>
<dbReference type="EMBL" id="DF820455">
    <property type="protein sequence ID" value="GAK49092.1"/>
    <property type="molecule type" value="Genomic_DNA"/>
</dbReference>
<feature type="domain" description="Glycosyl transferase family 1" evidence="1">
    <location>
        <begin position="203"/>
        <end position="377"/>
    </location>
</feature>
<name>A0A0S6VT36_9BACT</name>
<dbReference type="InterPro" id="IPR001296">
    <property type="entry name" value="Glyco_trans_1"/>
</dbReference>
<protein>
    <submittedName>
        <fullName evidence="2">Glycosyl transferase group 1</fullName>
    </submittedName>
</protein>
<evidence type="ECO:0000259" key="1">
    <source>
        <dbReference type="Pfam" id="PF00534"/>
    </source>
</evidence>
<organism evidence="2">
    <name type="scientific">Candidatus Moduliflexus flocculans</name>
    <dbReference type="NCBI Taxonomy" id="1499966"/>
    <lineage>
        <taxon>Bacteria</taxon>
        <taxon>Candidatus Moduliflexota</taxon>
        <taxon>Candidatus Moduliflexia</taxon>
        <taxon>Candidatus Moduliflexales</taxon>
        <taxon>Candidatus Moduliflexaceae</taxon>
    </lineage>
</organism>
<dbReference type="SUPFAM" id="SSF53756">
    <property type="entry name" value="UDP-Glycosyltransferase/glycogen phosphorylase"/>
    <property type="match status" value="1"/>
</dbReference>
<evidence type="ECO:0000313" key="3">
    <source>
        <dbReference type="Proteomes" id="UP000030700"/>
    </source>
</evidence>
<dbReference type="PANTHER" id="PTHR12526">
    <property type="entry name" value="GLYCOSYLTRANSFERASE"/>
    <property type="match status" value="1"/>
</dbReference>
<gene>
    <name evidence="2" type="ORF">U14_00310</name>
</gene>
<dbReference type="CDD" id="cd03801">
    <property type="entry name" value="GT4_PimA-like"/>
    <property type="match status" value="1"/>
</dbReference>
<dbReference type="Gene3D" id="3.40.50.2000">
    <property type="entry name" value="Glycogen Phosphorylase B"/>
    <property type="match status" value="1"/>
</dbReference>
<sequence length="408" mass="46520">MRLAFFSPLSPQRSGISDYSEDLLPFLAKEAEIDLFTEDGIFANNPAITSRFTVFSYKIFAERHQNAPYDLCLYQMGNNPKYHAYMDTLIREYPGVVTLHDVALQHFYVETLIKRNRKEEYAEAMKKYYGWIGEKIAYIFNCGFIHDYVFYQFPLYQRVVEPSLGTIVHSSYAKSKILGYNSSYRVEWINMGIALPNLVEYSKEVLRQKYGISQEKFVVGAFGYISPGKRIPELLSAFAAFAKDAPDALCLLVGHLVEPEELPGFDMRALIRELGIESQVMITGFTPYDQFFDYIALSDVCVNLRHPTVRATSANILKIMAFAKPVLISDLCECLDFPPTACIKVPLNEKEEEAMTDALQRLYCDGEYRKTLGQRARAYIETEHSLERAAEQYLAFCADIIASRSSSA</sequence>
<dbReference type="Pfam" id="PF00534">
    <property type="entry name" value="Glycos_transf_1"/>
    <property type="match status" value="1"/>
</dbReference>
<dbReference type="AlphaFoldDB" id="A0A0S6VT36"/>
<accession>A0A0S6VT36</accession>